<dbReference type="EMBL" id="CABCSJ010000005">
    <property type="protein sequence ID" value="VST69834.1"/>
    <property type="molecule type" value="Genomic_DNA"/>
</dbReference>
<evidence type="ECO:0000313" key="12">
    <source>
        <dbReference type="EMBL" id="VFI31315.1"/>
    </source>
</evidence>
<evidence type="ECO:0000259" key="4">
    <source>
        <dbReference type="SMART" id="SM00382"/>
    </source>
</evidence>
<dbReference type="OMA" id="DWDYIFI"/>
<evidence type="ECO:0000313" key="19">
    <source>
        <dbReference type="Proteomes" id="UP000310997"/>
    </source>
</evidence>
<dbReference type="Proteomes" id="UP000040910">
    <property type="component" value="Unassembled WGS sequence"/>
</dbReference>
<proteinExistence type="predicted"/>
<dbReference type="InterPro" id="IPR003439">
    <property type="entry name" value="ABC_transporter-like_ATP-bd"/>
</dbReference>
<dbReference type="Proteomes" id="UP000729182">
    <property type="component" value="Unassembled WGS sequence"/>
</dbReference>
<feature type="domain" description="AAA+ ATPase" evidence="4">
    <location>
        <begin position="23"/>
        <end position="191"/>
    </location>
</feature>
<dbReference type="RefSeq" id="WP_000687787.1">
    <property type="nucleotide sequence ID" value="NZ_AP025938.1"/>
</dbReference>
<dbReference type="InterPro" id="IPR003593">
    <property type="entry name" value="AAA+_ATPase"/>
</dbReference>
<keyword evidence="1" id="KW-0813">Transport</keyword>
<evidence type="ECO:0000313" key="7">
    <source>
        <dbReference type="EMBL" id="CKI87257.1"/>
    </source>
</evidence>
<evidence type="ECO:0000313" key="13">
    <source>
        <dbReference type="EMBL" id="VST69834.1"/>
    </source>
</evidence>
<dbReference type="EMBL" id="WNHU01000011">
    <property type="protein sequence ID" value="MTV42685.1"/>
    <property type="molecule type" value="Genomic_DNA"/>
</dbReference>
<reference evidence="15 16" key="1">
    <citation type="submission" date="2015-03" db="EMBL/GenBank/DDBJ databases">
        <authorList>
            <consortium name="Pathogen Informatics"/>
            <person name="Murphy D."/>
        </authorList>
    </citation>
    <scope>NUCLEOTIDE SEQUENCE [LARGE SCALE GENOMIC DNA]</scope>
    <source>
        <strain evidence="7 17">0310</strain>
        <strain evidence="5">SMRU158</strain>
        <strain evidence="6 16">SMRU975</strain>
        <strain evidence="15">type strain: N</strain>
    </source>
</reference>
<dbReference type="SMART" id="SM00382">
    <property type="entry name" value="AAA"/>
    <property type="match status" value="1"/>
</dbReference>
<dbReference type="EMBL" id="WNHN01000009">
    <property type="protein sequence ID" value="MTV76379.1"/>
    <property type="molecule type" value="Genomic_DNA"/>
</dbReference>
<sequence length="198" mass="22501">MKIENESKSYDKCILKNISLEIDKGIYRVEGENGSGKSTLLQLLAGLETFDSGLKNCVSKDVLYLDTNQLGVVPFTIEENLQLLCDSFQIHLSFEDKEQINTFFDNKIGDNYMTASTGTKFKLGLSLIFAKNWDYIFIDETLSTVDARSIDMIAKRLISMKESSTIIYVSHNLLNQELISKSQRILIEEGRVYEISNK</sequence>
<dbReference type="AlphaFoldDB" id="A0A062WVW5"/>
<dbReference type="InterPro" id="IPR027417">
    <property type="entry name" value="P-loop_NTPase"/>
</dbReference>
<dbReference type="Gene3D" id="3.40.50.300">
    <property type="entry name" value="P-loop containing nucleotide triphosphate hydrolases"/>
    <property type="match status" value="1"/>
</dbReference>
<dbReference type="Proteomes" id="UP000405447">
    <property type="component" value="Unassembled WGS sequence"/>
</dbReference>
<evidence type="ECO:0000313" key="11">
    <source>
        <dbReference type="EMBL" id="MTW24528.1"/>
    </source>
</evidence>
<name>A0A062WVW5_STREE</name>
<dbReference type="Proteomes" id="UP000310997">
    <property type="component" value="Unassembled WGS sequence"/>
</dbReference>
<evidence type="ECO:0000313" key="15">
    <source>
        <dbReference type="Proteomes" id="UP000040910"/>
    </source>
</evidence>
<dbReference type="EMBL" id="CKRE01000019">
    <property type="protein sequence ID" value="CIY84604.1"/>
    <property type="molecule type" value="Genomic_DNA"/>
</dbReference>
<dbReference type="PANTHER" id="PTHR42939">
    <property type="entry name" value="ABC TRANSPORTER ATP-BINDING PROTEIN ALBC-RELATED"/>
    <property type="match status" value="1"/>
</dbReference>
<evidence type="ECO:0000313" key="8">
    <source>
        <dbReference type="EMBL" id="MTV42685.1"/>
    </source>
</evidence>
<evidence type="ECO:0000313" key="18">
    <source>
        <dbReference type="Proteomes" id="UP000290138"/>
    </source>
</evidence>
<dbReference type="Proteomes" id="UP000290138">
    <property type="component" value="Chromosome"/>
</dbReference>
<reference evidence="12 18" key="2">
    <citation type="submission" date="2019-02" db="EMBL/GenBank/DDBJ databases">
        <authorList>
            <consortium name="Pathogen Informatics"/>
        </authorList>
    </citation>
    <scope>NUCLEOTIDE SEQUENCE [LARGE SCALE GENOMIC DNA]</scope>
    <source>
        <strain evidence="12">GPS_HK_21-sc-2296565</strain>
        <strain evidence="13 20">GPSC535</strain>
        <strain evidence="14 19">GPSC559</strain>
    </source>
</reference>
<dbReference type="Pfam" id="PF00005">
    <property type="entry name" value="ABC_tran"/>
    <property type="match status" value="1"/>
</dbReference>
<gene>
    <name evidence="7" type="primary">kpsT_1</name>
    <name evidence="5" type="synonym">kpsT_2</name>
    <name evidence="5" type="ORF">ERS019316_02262</name>
    <name evidence="6" type="ORF">ERS020485_01415</name>
    <name evidence="7" type="ORF">ERS096071_00220</name>
    <name evidence="9" type="ORF">GM535_03475</name>
    <name evidence="11" type="ORF">GM537_06660</name>
    <name evidence="10" type="ORF">GM544_03785</name>
    <name evidence="8" type="ORF">GM545_03310</name>
    <name evidence="13" type="ORF">SAMEA3389245_01299</name>
    <name evidence="12" type="ORF">SAMEA3431391_00047</name>
    <name evidence="14" type="ORF">SAMEA4038883_00639</name>
</gene>
<evidence type="ECO:0000313" key="10">
    <source>
        <dbReference type="EMBL" id="MTV89642.1"/>
    </source>
</evidence>
<dbReference type="EMBL" id="CABDLL010000004">
    <property type="protein sequence ID" value="VTE37363.1"/>
    <property type="molecule type" value="Genomic_DNA"/>
</dbReference>
<accession>A0A062WVW5</accession>
<evidence type="ECO:0000313" key="5">
    <source>
        <dbReference type="EMBL" id="CIV54798.1"/>
    </source>
</evidence>
<dbReference type="EMBL" id="WNIB01000013">
    <property type="protein sequence ID" value="MTV89642.1"/>
    <property type="molecule type" value="Genomic_DNA"/>
</dbReference>
<dbReference type="EMBL" id="CKLF01000066">
    <property type="protein sequence ID" value="CIV54798.1"/>
    <property type="molecule type" value="Genomic_DNA"/>
</dbReference>
<evidence type="ECO:0000256" key="3">
    <source>
        <dbReference type="ARBA" id="ARBA00022840"/>
    </source>
</evidence>
<keyword evidence="2" id="KW-0547">Nucleotide-binding</keyword>
<dbReference type="Proteomes" id="UP000476212">
    <property type="component" value="Unassembled WGS sequence"/>
</dbReference>
<dbReference type="EMBL" id="LR216058">
    <property type="protein sequence ID" value="VFI31315.1"/>
    <property type="molecule type" value="Genomic_DNA"/>
</dbReference>
<dbReference type="EMBL" id="WNHS01000022">
    <property type="protein sequence ID" value="MTW24528.1"/>
    <property type="molecule type" value="Genomic_DNA"/>
</dbReference>
<evidence type="ECO:0000256" key="1">
    <source>
        <dbReference type="ARBA" id="ARBA00022448"/>
    </source>
</evidence>
<evidence type="ECO:0000313" key="6">
    <source>
        <dbReference type="EMBL" id="CIY84604.1"/>
    </source>
</evidence>
<protein>
    <submittedName>
        <fullName evidence="5">ABC transporter ATP-binding protein</fullName>
    </submittedName>
    <submittedName>
        <fullName evidence="11">ATP-binding cassette domain-containing protein</fullName>
    </submittedName>
</protein>
<dbReference type="Proteomes" id="UP000042512">
    <property type="component" value="Unassembled WGS sequence"/>
</dbReference>
<evidence type="ECO:0000313" key="14">
    <source>
        <dbReference type="EMBL" id="VTE37363.1"/>
    </source>
</evidence>
<organism evidence="11 23">
    <name type="scientific">Streptococcus pneumoniae</name>
    <dbReference type="NCBI Taxonomy" id="1313"/>
    <lineage>
        <taxon>Bacteria</taxon>
        <taxon>Bacillati</taxon>
        <taxon>Bacillota</taxon>
        <taxon>Bacilli</taxon>
        <taxon>Lactobacillales</taxon>
        <taxon>Streptococcaceae</taxon>
        <taxon>Streptococcus</taxon>
    </lineage>
</organism>
<dbReference type="OrthoDB" id="9776369at2"/>
<dbReference type="GO" id="GO:0005524">
    <property type="term" value="F:ATP binding"/>
    <property type="evidence" value="ECO:0007669"/>
    <property type="project" value="UniProtKB-KW"/>
</dbReference>
<keyword evidence="3 11" id="KW-0067">ATP-binding</keyword>
<evidence type="ECO:0000313" key="17">
    <source>
        <dbReference type="Proteomes" id="UP000045541"/>
    </source>
</evidence>
<dbReference type="GO" id="GO:0016887">
    <property type="term" value="F:ATP hydrolysis activity"/>
    <property type="evidence" value="ECO:0007669"/>
    <property type="project" value="InterPro"/>
</dbReference>
<dbReference type="InterPro" id="IPR051782">
    <property type="entry name" value="ABC_Transporter_VariousFunc"/>
</dbReference>
<dbReference type="EMBL" id="CMWB01000003">
    <property type="protein sequence ID" value="CKI87257.1"/>
    <property type="molecule type" value="Genomic_DNA"/>
</dbReference>
<dbReference type="Proteomes" id="UP000490982">
    <property type="component" value="Unassembled WGS sequence"/>
</dbReference>
<evidence type="ECO:0000313" key="22">
    <source>
        <dbReference type="Proteomes" id="UP000476212"/>
    </source>
</evidence>
<evidence type="ECO:0000313" key="21">
    <source>
        <dbReference type="Proteomes" id="UP000467349"/>
    </source>
</evidence>
<evidence type="ECO:0000313" key="16">
    <source>
        <dbReference type="Proteomes" id="UP000042512"/>
    </source>
</evidence>
<dbReference type="PANTHER" id="PTHR42939:SF1">
    <property type="entry name" value="ABC TRANSPORTER ATP-BINDING PROTEIN ALBC-RELATED"/>
    <property type="match status" value="1"/>
</dbReference>
<evidence type="ECO:0000313" key="23">
    <source>
        <dbReference type="Proteomes" id="UP000490982"/>
    </source>
</evidence>
<dbReference type="Proteomes" id="UP000045541">
    <property type="component" value="Unassembled WGS sequence"/>
</dbReference>
<dbReference type="Proteomes" id="UP000467349">
    <property type="component" value="Unassembled WGS sequence"/>
</dbReference>
<reference evidence="21 22" key="3">
    <citation type="submission" date="2019-11" db="EMBL/GenBank/DDBJ databases">
        <title>Growth characteristics of pneumococcus vary with the chemical composition of the capsule and with environmental conditions.</title>
        <authorList>
            <person name="Tothpal A."/>
            <person name="Desobry K."/>
            <person name="Joshi S."/>
            <person name="Wyllie A.L."/>
            <person name="Weinberger D.M."/>
        </authorList>
    </citation>
    <scope>NUCLEOTIDE SEQUENCE [LARGE SCALE GENOMIC DNA]</scope>
    <source>
        <strain evidence="8">Pnumococcus09N</strain>
        <strain evidence="21">pnumococcus09N</strain>
        <strain evidence="9">Pnumococcus10A</strain>
        <strain evidence="10">Pnumococcus15C</strain>
        <strain evidence="22">pnumococcus15C</strain>
        <strain evidence="23">pnumococcus23A</strain>
        <strain evidence="11">Pnumococcus23A</strain>
    </source>
</reference>
<evidence type="ECO:0000256" key="2">
    <source>
        <dbReference type="ARBA" id="ARBA00022741"/>
    </source>
</evidence>
<dbReference type="SUPFAM" id="SSF52540">
    <property type="entry name" value="P-loop containing nucleoside triphosphate hydrolases"/>
    <property type="match status" value="1"/>
</dbReference>
<evidence type="ECO:0000313" key="9">
    <source>
        <dbReference type="EMBL" id="MTV76379.1"/>
    </source>
</evidence>
<evidence type="ECO:0000313" key="20">
    <source>
        <dbReference type="Proteomes" id="UP000405447"/>
    </source>
</evidence>